<dbReference type="Proteomes" id="UP000187074">
    <property type="component" value="Unassembled WGS sequence"/>
</dbReference>
<dbReference type="AlphaFoldDB" id="A0A1R1B5V2"/>
<comment type="caution">
    <text evidence="1">The sequence shown here is derived from an EMBL/GenBank/DDBJ whole genome shotgun (WGS) entry which is preliminary data.</text>
</comment>
<name>A0A1R1B5V2_PAELA</name>
<evidence type="ECO:0000313" key="1">
    <source>
        <dbReference type="EMBL" id="OME94830.1"/>
    </source>
</evidence>
<proteinExistence type="predicted"/>
<organism evidence="1 2">
    <name type="scientific">Paenibacillus lautus</name>
    <name type="common">Bacillus lautus</name>
    <dbReference type="NCBI Taxonomy" id="1401"/>
    <lineage>
        <taxon>Bacteria</taxon>
        <taxon>Bacillati</taxon>
        <taxon>Bacillota</taxon>
        <taxon>Bacilli</taxon>
        <taxon>Bacillales</taxon>
        <taxon>Paenibacillaceae</taxon>
        <taxon>Paenibacillus</taxon>
    </lineage>
</organism>
<dbReference type="STRING" id="1401.BK123_06920"/>
<evidence type="ECO:0000313" key="2">
    <source>
        <dbReference type="Proteomes" id="UP000187074"/>
    </source>
</evidence>
<gene>
    <name evidence="1" type="ORF">BK123_06920</name>
</gene>
<reference evidence="1 2" key="1">
    <citation type="submission" date="2016-11" db="EMBL/GenBank/DDBJ databases">
        <title>Paenibacillus species isolates.</title>
        <authorList>
            <person name="Beno S.M."/>
        </authorList>
    </citation>
    <scope>NUCLEOTIDE SEQUENCE [LARGE SCALE GENOMIC DNA]</scope>
    <source>
        <strain evidence="1 2">FSL F4-0100</strain>
    </source>
</reference>
<sequence>MAVIFNFSNMIAYFNGGSKLRLKACILIVFMILTGCFAGTKEQISPETDSTSSKIEFTPVDLFQGDAAKFKLFLGPMTGAFKLKYEGNKPNVSLDIDIWKNGQKVDSAGSIGDLFYSSNEQKGSNEVELIISVDTESIEGQKEFSKIKVNTTSHSGSSLSTITIPWDKKLTAHGLIQDMRPRSFTIDQPVHVFGMHATSTNKIHTADLSTESLRKTEWALVFTLLLDEEDRE</sequence>
<dbReference type="EMBL" id="MRTF01000002">
    <property type="protein sequence ID" value="OME94830.1"/>
    <property type="molecule type" value="Genomic_DNA"/>
</dbReference>
<protein>
    <submittedName>
        <fullName evidence="1">Uncharacterized protein</fullName>
    </submittedName>
</protein>
<accession>A0A1R1B5V2</accession>